<dbReference type="RefSeq" id="WP_348392945.1">
    <property type="nucleotide sequence ID" value="NZ_CP134145.1"/>
</dbReference>
<proteinExistence type="predicted"/>
<feature type="chain" id="PRO_5046920496" description="Outer membrane protein beta-barrel domain-containing protein" evidence="1">
    <location>
        <begin position="23"/>
        <end position="261"/>
    </location>
</feature>
<feature type="signal peptide" evidence="1">
    <location>
        <begin position="1"/>
        <end position="22"/>
    </location>
</feature>
<dbReference type="EMBL" id="CP134145">
    <property type="protein sequence ID" value="WNC73835.1"/>
    <property type="molecule type" value="Genomic_DNA"/>
</dbReference>
<sequence>MIKMSKAMLTAIALSTPFTAYAEDWKFEFTPYIWAAANEGKSGAYGDLNGVPFESISPIDISFSDLAEELDFGTMFNFSAKKNNWFMYSEVTVLSIENAEVAVPPPADASSASIKTDISGEIIDIAAGYRLMERSNFDLYGYIGARYFNLDVTLKTKRTKLNNEVVKRNINTGDDFIDPFVGVHAKWKINNTFALQGRLEVGGFADQPSENTLVSVTLDHNLSDNWSLKYFYRMMNIDYKDNGFVYDMEVTGPGIGATYKF</sequence>
<keyword evidence="1" id="KW-0732">Signal</keyword>
<evidence type="ECO:0000313" key="3">
    <source>
        <dbReference type="Proteomes" id="UP001258994"/>
    </source>
</evidence>
<reference evidence="3" key="1">
    <citation type="submission" date="2023-09" db="EMBL/GenBank/DDBJ databases">
        <authorList>
            <person name="Li S."/>
            <person name="Li X."/>
            <person name="Zhang C."/>
            <person name="Zhao Z."/>
        </authorList>
    </citation>
    <scope>NUCLEOTIDE SEQUENCE [LARGE SCALE GENOMIC DNA]</scope>
    <source>
        <strain evidence="3">SQ149</strain>
    </source>
</reference>
<organism evidence="2 3">
    <name type="scientific">Thalassotalea psychrophila</name>
    <dbReference type="NCBI Taxonomy" id="3065647"/>
    <lineage>
        <taxon>Bacteria</taxon>
        <taxon>Pseudomonadati</taxon>
        <taxon>Pseudomonadota</taxon>
        <taxon>Gammaproteobacteria</taxon>
        <taxon>Alteromonadales</taxon>
        <taxon>Colwelliaceae</taxon>
        <taxon>Thalassotalea</taxon>
    </lineage>
</organism>
<name>A0ABY9U280_9GAMM</name>
<evidence type="ECO:0000256" key="1">
    <source>
        <dbReference type="SAM" id="SignalP"/>
    </source>
</evidence>
<dbReference type="Proteomes" id="UP001258994">
    <property type="component" value="Chromosome"/>
</dbReference>
<evidence type="ECO:0008006" key="4">
    <source>
        <dbReference type="Google" id="ProtNLM"/>
    </source>
</evidence>
<accession>A0ABY9U280</accession>
<protein>
    <recommendedName>
        <fullName evidence="4">Outer membrane protein beta-barrel domain-containing protein</fullName>
    </recommendedName>
</protein>
<gene>
    <name evidence="2" type="ORF">RGQ13_07550</name>
</gene>
<dbReference type="InterPro" id="IPR011250">
    <property type="entry name" value="OMP/PagP_B-barrel"/>
</dbReference>
<evidence type="ECO:0000313" key="2">
    <source>
        <dbReference type="EMBL" id="WNC73835.1"/>
    </source>
</evidence>
<keyword evidence="3" id="KW-1185">Reference proteome</keyword>
<dbReference type="SUPFAM" id="SSF56925">
    <property type="entry name" value="OMPA-like"/>
    <property type="match status" value="1"/>
</dbReference>